<evidence type="ECO:0000256" key="4">
    <source>
        <dbReference type="ARBA" id="ARBA00022692"/>
    </source>
</evidence>
<evidence type="ECO:0000256" key="6">
    <source>
        <dbReference type="ARBA" id="ARBA00023136"/>
    </source>
</evidence>
<keyword evidence="4 7" id="KW-0812">Transmembrane</keyword>
<dbReference type="RefSeq" id="WP_212902375.1">
    <property type="nucleotide sequence ID" value="NZ_BOPZ01000002.1"/>
</dbReference>
<dbReference type="Pfam" id="PF04239">
    <property type="entry name" value="DUF421"/>
    <property type="match status" value="1"/>
</dbReference>
<evidence type="ECO:0000256" key="3">
    <source>
        <dbReference type="ARBA" id="ARBA00022475"/>
    </source>
</evidence>
<proteinExistence type="inferred from homology"/>
<evidence type="ECO:0000256" key="1">
    <source>
        <dbReference type="ARBA" id="ARBA00004651"/>
    </source>
</evidence>
<comment type="subcellular location">
    <subcellularLocation>
        <location evidence="1">Cell membrane</location>
        <topology evidence="1">Multi-pass membrane protein</topology>
    </subcellularLocation>
</comment>
<comment type="similarity">
    <text evidence="2">Belongs to the UPF0702 family.</text>
</comment>
<dbReference type="InterPro" id="IPR023090">
    <property type="entry name" value="UPF0702_alpha/beta_dom_sf"/>
</dbReference>
<dbReference type="GO" id="GO:0005886">
    <property type="term" value="C:plasma membrane"/>
    <property type="evidence" value="ECO:0007669"/>
    <property type="project" value="UniProtKB-SubCell"/>
</dbReference>
<feature type="domain" description="YetF C-terminal" evidence="8">
    <location>
        <begin position="81"/>
        <end position="214"/>
    </location>
</feature>
<evidence type="ECO:0000313" key="9">
    <source>
        <dbReference type="EMBL" id="GIM27614.1"/>
    </source>
</evidence>
<evidence type="ECO:0000313" key="10">
    <source>
        <dbReference type="Proteomes" id="UP000679179"/>
    </source>
</evidence>
<organism evidence="9 10">
    <name type="scientific">Clostridium polyendosporum</name>
    <dbReference type="NCBI Taxonomy" id="69208"/>
    <lineage>
        <taxon>Bacteria</taxon>
        <taxon>Bacillati</taxon>
        <taxon>Bacillota</taxon>
        <taxon>Clostridia</taxon>
        <taxon>Eubacteriales</taxon>
        <taxon>Clostridiaceae</taxon>
        <taxon>Clostridium</taxon>
    </lineage>
</organism>
<reference evidence="9" key="1">
    <citation type="submission" date="2021-03" db="EMBL/GenBank/DDBJ databases">
        <title>Taxonomic study of Clostridium polyendosporum from meadow-gley soil under rice.</title>
        <authorList>
            <person name="Kobayashi H."/>
            <person name="Tanizawa Y."/>
            <person name="Yagura M."/>
        </authorList>
    </citation>
    <scope>NUCLEOTIDE SEQUENCE</scope>
    <source>
        <strain evidence="9">JCM 30710</strain>
    </source>
</reference>
<keyword evidence="3" id="KW-1003">Cell membrane</keyword>
<dbReference type="AlphaFoldDB" id="A0A919VD49"/>
<protein>
    <recommendedName>
        <fullName evidence="8">YetF C-terminal domain-containing protein</fullName>
    </recommendedName>
</protein>
<feature type="transmembrane region" description="Helical" evidence="7">
    <location>
        <begin position="6"/>
        <end position="22"/>
    </location>
</feature>
<dbReference type="InterPro" id="IPR007353">
    <property type="entry name" value="DUF421"/>
</dbReference>
<dbReference type="PANTHER" id="PTHR34582:SF7">
    <property type="entry name" value="UPF0702 TRANSMEMBRANE PROTEIN YDFS"/>
    <property type="match status" value="1"/>
</dbReference>
<sequence length="286" mass="32446">MNNLLIIVLRSIFLFFLTLVLTRVMGKRSLSNMLPFNFICYLVVAIIASLISLNIITNLFFGLIALAIWGLFPIALDYLSMKSKWIHDVVTGKQWVLMKNGKVMEENLSEVRLTGEELLRELRSKNVFNLADVEFAIMESTGEINICLKSDKKPVTAHDLGTKVSPKVEPQTIILDGNILNEGLTNMGLNQEWLKTQLENAGVALENVFIAQVDSSGEIYIDLFDDNIQVPQPKVKELLYANIEKVQSDLMSFALETQSENAKSMYLYHAKKLEEVMKKLKPYLLR</sequence>
<dbReference type="Proteomes" id="UP000679179">
    <property type="component" value="Unassembled WGS sequence"/>
</dbReference>
<keyword evidence="6 7" id="KW-0472">Membrane</keyword>
<feature type="transmembrane region" description="Helical" evidence="7">
    <location>
        <begin position="59"/>
        <end position="79"/>
    </location>
</feature>
<keyword evidence="5 7" id="KW-1133">Transmembrane helix</keyword>
<dbReference type="InterPro" id="IPR012452">
    <property type="entry name" value="DUF1657"/>
</dbReference>
<evidence type="ECO:0000256" key="5">
    <source>
        <dbReference type="ARBA" id="ARBA00022989"/>
    </source>
</evidence>
<evidence type="ECO:0000256" key="2">
    <source>
        <dbReference type="ARBA" id="ARBA00006448"/>
    </source>
</evidence>
<dbReference type="EMBL" id="BOPZ01000002">
    <property type="protein sequence ID" value="GIM27614.1"/>
    <property type="molecule type" value="Genomic_DNA"/>
</dbReference>
<evidence type="ECO:0000256" key="7">
    <source>
        <dbReference type="SAM" id="Phobius"/>
    </source>
</evidence>
<keyword evidence="10" id="KW-1185">Reference proteome</keyword>
<accession>A0A919VD49</accession>
<dbReference type="Pfam" id="PF07870">
    <property type="entry name" value="DUF1657"/>
    <property type="match status" value="1"/>
</dbReference>
<gene>
    <name evidence="9" type="ORF">CPJCM30710_02800</name>
</gene>
<feature type="transmembrane region" description="Helical" evidence="7">
    <location>
        <begin position="34"/>
        <end position="53"/>
    </location>
</feature>
<evidence type="ECO:0000259" key="8">
    <source>
        <dbReference type="Pfam" id="PF04239"/>
    </source>
</evidence>
<dbReference type="PANTHER" id="PTHR34582">
    <property type="entry name" value="UPF0702 TRANSMEMBRANE PROTEIN YCAP"/>
    <property type="match status" value="1"/>
</dbReference>
<name>A0A919VD49_9CLOT</name>
<comment type="caution">
    <text evidence="9">The sequence shown here is derived from an EMBL/GenBank/DDBJ whole genome shotgun (WGS) entry which is preliminary data.</text>
</comment>
<dbReference type="Gene3D" id="3.30.240.20">
    <property type="entry name" value="bsu07140 like domains"/>
    <property type="match status" value="2"/>
</dbReference>